<dbReference type="EMBL" id="JAVKPK010000021">
    <property type="protein sequence ID" value="MDR7665479.1"/>
    <property type="molecule type" value="Genomic_DNA"/>
</dbReference>
<comment type="caution">
    <text evidence="1">The sequence shown here is derived from an EMBL/GenBank/DDBJ whole genome shotgun (WGS) entry which is preliminary data.</text>
</comment>
<name>A0ABU2D0F7_9EURY</name>
<accession>A0ABU2D0F7</accession>
<keyword evidence="2" id="KW-1185">Reference proteome</keyword>
<evidence type="ECO:0000313" key="1">
    <source>
        <dbReference type="EMBL" id="MDR7665479.1"/>
    </source>
</evidence>
<proteinExistence type="predicted"/>
<evidence type="ECO:0000313" key="2">
    <source>
        <dbReference type="Proteomes" id="UP001246244"/>
    </source>
</evidence>
<reference evidence="2" key="1">
    <citation type="submission" date="2023-07" db="EMBL/GenBank/DDBJ databases">
        <title>Whole-genome sequencing of a new Methanosarcina sp. Z-7115.</title>
        <authorList>
            <person name="Zhilina T.N."/>
            <person name="Merkel A.Y."/>
        </authorList>
    </citation>
    <scope>NUCLEOTIDE SEQUENCE [LARGE SCALE GENOMIC DNA]</scope>
    <source>
        <strain evidence="2">Z-7115</strain>
    </source>
</reference>
<dbReference type="RefSeq" id="WP_310575504.1">
    <property type="nucleotide sequence ID" value="NZ_JAVKPK010000021.1"/>
</dbReference>
<dbReference type="Proteomes" id="UP001246244">
    <property type="component" value="Unassembled WGS sequence"/>
</dbReference>
<protein>
    <submittedName>
        <fullName evidence="1">Uncharacterized protein</fullName>
    </submittedName>
</protein>
<sequence length="533" mass="60454">MEGFGIDIEGILSTVTPLHDGFQDIEQAREIIRENLITPNPAEWICRESDAHVIIYEKFKPHFGFKVNQCDNLMKYFKEIAPVVRKPKAPKEVVFNQSTGKLEEVSGDEAKKVKVDPRDVDQDEKGIAPELIDKAEKMADRIMSRGNPIKYILKTVAKKHIGDEKTEEAICVSIAGQSCLNTAGVQISVNGESGSGKSDAFIKHLHLVPNMWKRKTSLSAKALFYMKLRAGTMIYSDDVDMDPEMAEVFKQSTTNYQETTYRATVKEQDVKNLSIAPRINWYLTSVESHVSDQVMNRRLTVETITSPEQKKRVFDKQRALEAQGINPNEVTFRVLVCRRIYAMVKKQLFNVRIPFAERISFNDVSNSRIFPLFCDMIKGYAVFNYKQRKIDEKGNLIAQVEDFECAKVLFMSRAENTVTKLTTPEKQIVNFIIGHQKEIGCSINEIAAGTKLDTTKINRTINGRTDRKNDAGGLLEKVKGMRKEETTDTEYIRDTEGEHSVTIGSKGRKATRYFIDGMSKLENYASLSITLED</sequence>
<gene>
    <name evidence="1" type="ORF">RG963_06740</name>
</gene>
<organism evidence="1 2">
    <name type="scientific">Methanosarcina baikalica</name>
    <dbReference type="NCBI Taxonomy" id="3073890"/>
    <lineage>
        <taxon>Archaea</taxon>
        <taxon>Methanobacteriati</taxon>
        <taxon>Methanobacteriota</taxon>
        <taxon>Stenosarchaea group</taxon>
        <taxon>Methanomicrobia</taxon>
        <taxon>Methanosarcinales</taxon>
        <taxon>Methanosarcinaceae</taxon>
        <taxon>Methanosarcina</taxon>
    </lineage>
</organism>